<dbReference type="Gene3D" id="3.30.450.20">
    <property type="entry name" value="PAS domain"/>
    <property type="match status" value="3"/>
</dbReference>
<accession>A0A557QT10</accession>
<evidence type="ECO:0000259" key="3">
    <source>
        <dbReference type="PROSITE" id="PS50887"/>
    </source>
</evidence>
<dbReference type="Pfam" id="PF13426">
    <property type="entry name" value="PAS_9"/>
    <property type="match status" value="1"/>
</dbReference>
<evidence type="ECO:0000259" key="2">
    <source>
        <dbReference type="PROSITE" id="PS50883"/>
    </source>
</evidence>
<evidence type="ECO:0000313" key="4">
    <source>
        <dbReference type="EMBL" id="TVO56054.1"/>
    </source>
</evidence>
<feature type="domain" description="GGDEF" evidence="3">
    <location>
        <begin position="498"/>
        <end position="630"/>
    </location>
</feature>
<dbReference type="InterPro" id="IPR000014">
    <property type="entry name" value="PAS"/>
</dbReference>
<protein>
    <submittedName>
        <fullName evidence="4">EAL domain-containing protein</fullName>
    </submittedName>
</protein>
<dbReference type="InterPro" id="IPR001633">
    <property type="entry name" value="EAL_dom"/>
</dbReference>
<reference evidence="4 5" key="1">
    <citation type="submission" date="2019-07" db="EMBL/GenBank/DDBJ databases">
        <title>The pathways for chlorine oxyanion respiration interact through the shared metabolite chlorate.</title>
        <authorList>
            <person name="Barnum T.P."/>
            <person name="Cheng Y."/>
            <person name="Hill K.A."/>
            <person name="Lucas L.N."/>
            <person name="Carlson H.K."/>
            <person name="Coates J.D."/>
        </authorList>
    </citation>
    <scope>NUCLEOTIDE SEQUENCE [LARGE SCALE GENOMIC DNA]</scope>
    <source>
        <strain evidence="4 5">SFB-3</strain>
    </source>
</reference>
<dbReference type="PROSITE" id="PS50883">
    <property type="entry name" value="EAL"/>
    <property type="match status" value="1"/>
</dbReference>
<dbReference type="AlphaFoldDB" id="A0A557QT10"/>
<dbReference type="Pfam" id="PF00563">
    <property type="entry name" value="EAL"/>
    <property type="match status" value="1"/>
</dbReference>
<dbReference type="SMART" id="SM00267">
    <property type="entry name" value="GGDEF"/>
    <property type="match status" value="1"/>
</dbReference>
<dbReference type="SMART" id="SM00091">
    <property type="entry name" value="PAS"/>
    <property type="match status" value="4"/>
</dbReference>
<organism evidence="4 5">
    <name type="scientific">Denitromonas halophila</name>
    <dbReference type="NCBI Taxonomy" id="1629404"/>
    <lineage>
        <taxon>Bacteria</taxon>
        <taxon>Pseudomonadati</taxon>
        <taxon>Pseudomonadota</taxon>
        <taxon>Betaproteobacteria</taxon>
        <taxon>Rhodocyclales</taxon>
        <taxon>Zoogloeaceae</taxon>
        <taxon>Denitromonas</taxon>
    </lineage>
</organism>
<dbReference type="InterPro" id="IPR000160">
    <property type="entry name" value="GGDEF_dom"/>
</dbReference>
<dbReference type="OrthoDB" id="9813903at2"/>
<evidence type="ECO:0000259" key="1">
    <source>
        <dbReference type="PROSITE" id="PS50113"/>
    </source>
</evidence>
<dbReference type="Gene3D" id="3.20.20.450">
    <property type="entry name" value="EAL domain"/>
    <property type="match status" value="1"/>
</dbReference>
<dbReference type="EMBL" id="VMNK01000009">
    <property type="protein sequence ID" value="TVO56054.1"/>
    <property type="molecule type" value="Genomic_DNA"/>
</dbReference>
<dbReference type="CDD" id="cd01949">
    <property type="entry name" value="GGDEF"/>
    <property type="match status" value="1"/>
</dbReference>
<feature type="domain" description="PAC" evidence="1">
    <location>
        <begin position="414"/>
        <end position="466"/>
    </location>
</feature>
<comment type="caution">
    <text evidence="4">The sequence shown here is derived from an EMBL/GenBank/DDBJ whole genome shotgun (WGS) entry which is preliminary data.</text>
</comment>
<dbReference type="InterPro" id="IPR029787">
    <property type="entry name" value="Nucleotide_cyclase"/>
</dbReference>
<evidence type="ECO:0000313" key="5">
    <source>
        <dbReference type="Proteomes" id="UP000319502"/>
    </source>
</evidence>
<dbReference type="InterPro" id="IPR043128">
    <property type="entry name" value="Rev_trsase/Diguanyl_cyclase"/>
</dbReference>
<dbReference type="CDD" id="cd00130">
    <property type="entry name" value="PAS"/>
    <property type="match status" value="2"/>
</dbReference>
<dbReference type="PROSITE" id="PS50113">
    <property type="entry name" value="PAC"/>
    <property type="match status" value="1"/>
</dbReference>
<keyword evidence="5" id="KW-1185">Reference proteome</keyword>
<dbReference type="SUPFAM" id="SSF55785">
    <property type="entry name" value="PYP-like sensor domain (PAS domain)"/>
    <property type="match status" value="3"/>
</dbReference>
<dbReference type="NCBIfam" id="TIGR00229">
    <property type="entry name" value="sensory_box"/>
    <property type="match status" value="1"/>
</dbReference>
<dbReference type="PROSITE" id="PS50887">
    <property type="entry name" value="GGDEF"/>
    <property type="match status" value="1"/>
</dbReference>
<dbReference type="InterPro" id="IPR035965">
    <property type="entry name" value="PAS-like_dom_sf"/>
</dbReference>
<dbReference type="Proteomes" id="UP000319502">
    <property type="component" value="Unassembled WGS sequence"/>
</dbReference>
<dbReference type="PANTHER" id="PTHR44757:SF2">
    <property type="entry name" value="BIOFILM ARCHITECTURE MAINTENANCE PROTEIN MBAA"/>
    <property type="match status" value="1"/>
</dbReference>
<dbReference type="InterPro" id="IPR035919">
    <property type="entry name" value="EAL_sf"/>
</dbReference>
<dbReference type="PANTHER" id="PTHR44757">
    <property type="entry name" value="DIGUANYLATE CYCLASE DGCP"/>
    <property type="match status" value="1"/>
</dbReference>
<name>A0A557QT10_9RHOO</name>
<sequence>MELAPVPREPDDLFVPDLTEGAEAGLYLSLFELMNEGLIIASDETILEVNSAVCRLLERSYRDLAGQPLSSLFPTERAFLKARGALFIQGEMRGSLRVGLPGGRERDLSYVAAARIRPGVHALILSPDPVTGLTPNVQRAADAVWPRLAAALDQAALVVDARGKIMAANAPARRRFSREGGALTGLPLSALCSLSDPARESGPVTVTPTDGAPAMHGRLLAGPEPGWQVLLLSASSPVAAVDTRASQVFRHAPQAMLVVRGSDHTILAANDMAATMHGRERSALVGMRLSTLRSDTVSTLESGNWQWLGGGKSFTAHTQAQALDGTHSEWLIVHGGASTSASPVDFDIFSTNARAVIVTDAEHKILSINAAFTTLTGLDIHALRGKPLADAASGRQDDAFFERLQSSLGTHQAWQGEFWLRNRKGEAFPEWLSFNSVLNADGATVAHIGLFSDLSARKQAEARSDYLVNHDAMTGLPKAHFIRARFTELTPGALRKQQHLALTFVDIDQFKQINTAHGTAQGDQVLQQFATRIRQCSPRIQLARVGSDRFLALIHGVELLSDVTREVHALHDAIKTPFKAGPVSVTLTASLGAAVFPGDGADFDELCALASAALERARLEGPGAVRFHTDELNTASFEQAALERSLAHALERDELVMYFQPVVDAQTGCIIAAEALVRWQHPDMGLVPAHQFLPIAQSAGLDLEIGRQALRMVCRHAAEWHQAGQTTPVAIGATEHMLTYGRLQETLLEVLAETGLPASAIELNLPESCLTQDHDDLVKALYALDNAGVRLAITGVGATPLPLARLRQRPVHRLKLDRALIRDLTHADNHSVLAATLAASAALGLRLQAVGVESIEQQDALLALGCHRQQGRLFAAPLAPDDFAQLL</sequence>
<gene>
    <name evidence="4" type="ORF">FHP91_11465</name>
</gene>
<dbReference type="SMART" id="SM00052">
    <property type="entry name" value="EAL"/>
    <property type="match status" value="1"/>
</dbReference>
<dbReference type="SUPFAM" id="SSF141868">
    <property type="entry name" value="EAL domain-like"/>
    <property type="match status" value="1"/>
</dbReference>
<dbReference type="Pfam" id="PF13188">
    <property type="entry name" value="PAS_8"/>
    <property type="match status" value="2"/>
</dbReference>
<dbReference type="Gene3D" id="3.30.70.270">
    <property type="match status" value="1"/>
</dbReference>
<feature type="domain" description="EAL" evidence="2">
    <location>
        <begin position="639"/>
        <end position="887"/>
    </location>
</feature>
<dbReference type="NCBIfam" id="TIGR00254">
    <property type="entry name" value="GGDEF"/>
    <property type="match status" value="1"/>
</dbReference>
<dbReference type="InterPro" id="IPR052155">
    <property type="entry name" value="Biofilm_reg_signaling"/>
</dbReference>
<dbReference type="Pfam" id="PF00990">
    <property type="entry name" value="GGDEF"/>
    <property type="match status" value="1"/>
</dbReference>
<dbReference type="SUPFAM" id="SSF55073">
    <property type="entry name" value="Nucleotide cyclase"/>
    <property type="match status" value="1"/>
</dbReference>
<dbReference type="CDD" id="cd01948">
    <property type="entry name" value="EAL"/>
    <property type="match status" value="1"/>
</dbReference>
<proteinExistence type="predicted"/>
<dbReference type="InterPro" id="IPR000700">
    <property type="entry name" value="PAS-assoc_C"/>
</dbReference>